<dbReference type="AlphaFoldDB" id="A0A3P8VAW0"/>
<feature type="coiled-coil region" evidence="8">
    <location>
        <begin position="372"/>
        <end position="436"/>
    </location>
</feature>
<sequence>MEVVVTEEKKKIFRARKTMKISDRQQLEGLHTTLSTASSGLSNPSPPPLMNGTHKDDGPITGEKEQTNALESNSPNAASPDSPAPFLSLSLSPSPSSSQSPKAKEENPATPTSPFHSINFEMKTITEEEKDKNGPTSPSLNDPVSSTPTDSEESKEKDKVIEVDKKEEQKKTTPKTKDVVADSTKEPVKASASSSAQPPPISDRAEPVDTLNDTTETMDQETSTDTGKLEKLSVKSECSPMSSDGALKQEVKVNIKNDKDGDVKTPVREVMMEEKTKEEEMEVETTRKPSRPSSTPPSCTVAEETCSTSGLKRTLSEETKLDRNSVKREGKRPKMEFEAQLELKFSTKAGSHQKLEKIVQQLVEKHLKVLELTIFEKDFQELKERVDKIECASKHQTAINSLQAKIARLSKKFGEANQATENKKKQEALAAAANAAVSTAKMAPGANAQPQGSSRTAVVVKQTPTTASSSITAANPVSVPATALTSTSTALVPQTPLLHLINTTSNAASNNATGITTQSPTGTLVLKTAPGSSMMATAQPLLIQLPLSVANGQAGTLVNIPVSLSAAASLNKAKTTASTATFILKTATTTTTVPAIPAAASVPALQASSAQMSSGQISLARAVYQGGTGGISTPSAGVSVTTAKTPAQSVSVAGAVSSTSSPTTSGPAATGSTAPGPPQGTSLTTKTDNQATGTTSSKPAAARPKGSVIDLTEDDDDVQVTGVKSASVAVPSPTQRAPLVVGTLNSAGARSSPQSSFTSNPQLTVHHRPPLDTPLKARTVTSTTPSRGSTVTLPPLPVVPAPPRLPAEAERTSPPQQPQLKLVPGQNGIVLSWCVAETDRTCATVDSYHLYAYHQDNSNTNVGQQHWKKIGEVKALPLPMACTLTQFQSGSTYHFAVRAKDIYGRFGPFCEPQCTNVINSNSN</sequence>
<reference evidence="11 12" key="1">
    <citation type="journal article" date="2014" name="Nat. Genet.">
        <title>Whole-genome sequence of a flatfish provides insights into ZW sex chromosome evolution and adaptation to a benthic lifestyle.</title>
        <authorList>
            <person name="Chen S."/>
            <person name="Zhang G."/>
            <person name="Shao C."/>
            <person name="Huang Q."/>
            <person name="Liu G."/>
            <person name="Zhang P."/>
            <person name="Song W."/>
            <person name="An N."/>
            <person name="Chalopin D."/>
            <person name="Volff J.N."/>
            <person name="Hong Y."/>
            <person name="Li Q."/>
            <person name="Sha Z."/>
            <person name="Zhou H."/>
            <person name="Xie M."/>
            <person name="Yu Q."/>
            <person name="Liu Y."/>
            <person name="Xiang H."/>
            <person name="Wang N."/>
            <person name="Wu K."/>
            <person name="Yang C."/>
            <person name="Zhou Q."/>
            <person name="Liao X."/>
            <person name="Yang L."/>
            <person name="Hu Q."/>
            <person name="Zhang J."/>
            <person name="Meng L."/>
            <person name="Jin L."/>
            <person name="Tian Y."/>
            <person name="Lian J."/>
            <person name="Yang J."/>
            <person name="Miao G."/>
            <person name="Liu S."/>
            <person name="Liang Z."/>
            <person name="Yan F."/>
            <person name="Li Y."/>
            <person name="Sun B."/>
            <person name="Zhang H."/>
            <person name="Zhang J."/>
            <person name="Zhu Y."/>
            <person name="Du M."/>
            <person name="Zhao Y."/>
            <person name="Schartl M."/>
            <person name="Tang Q."/>
            <person name="Wang J."/>
        </authorList>
    </citation>
    <scope>NUCLEOTIDE SEQUENCE</scope>
</reference>
<feature type="compositionally biased region" description="Low complexity" evidence="9">
    <location>
        <begin position="653"/>
        <end position="682"/>
    </location>
</feature>
<dbReference type="InterPro" id="IPR056565">
    <property type="entry name" value="Fn3_ATF7IP"/>
</dbReference>
<dbReference type="GO" id="GO:0006355">
    <property type="term" value="P:regulation of DNA-templated transcription"/>
    <property type="evidence" value="ECO:0007669"/>
    <property type="project" value="TreeGrafter"/>
</dbReference>
<feature type="domain" description="Fibronectin type-III" evidence="10">
    <location>
        <begin position="814"/>
        <end position="920"/>
    </location>
</feature>
<dbReference type="InParanoid" id="A0A3P8VAW0"/>
<dbReference type="InterPro" id="IPR003961">
    <property type="entry name" value="FN3_dom"/>
</dbReference>
<feature type="compositionally biased region" description="Low complexity" evidence="9">
    <location>
        <begin position="72"/>
        <end position="101"/>
    </location>
</feature>
<protein>
    <submittedName>
        <fullName evidence="11">Activating transcription factor 7 interacting protein</fullName>
    </submittedName>
</protein>
<dbReference type="InterPro" id="IPR031870">
    <property type="entry name" value="ATF7IP_BD"/>
</dbReference>
<evidence type="ECO:0000256" key="2">
    <source>
        <dbReference type="ARBA" id="ARBA00010344"/>
    </source>
</evidence>
<evidence type="ECO:0000256" key="8">
    <source>
        <dbReference type="SAM" id="Coils"/>
    </source>
</evidence>
<feature type="compositionally biased region" description="Polar residues" evidence="9">
    <location>
        <begin position="134"/>
        <end position="149"/>
    </location>
</feature>
<evidence type="ECO:0000256" key="4">
    <source>
        <dbReference type="ARBA" id="ARBA00023015"/>
    </source>
</evidence>
<dbReference type="RefSeq" id="XP_024914724.1">
    <property type="nucleotide sequence ID" value="XM_025058956.1"/>
</dbReference>
<feature type="compositionally biased region" description="Basic and acidic residues" evidence="9">
    <location>
        <begin position="53"/>
        <end position="66"/>
    </location>
</feature>
<keyword evidence="7" id="KW-0539">Nucleus</keyword>
<dbReference type="OMA" id="IDCANKH"/>
<keyword evidence="5" id="KW-0010">Activator</keyword>
<reference evidence="11" key="2">
    <citation type="submission" date="2025-08" db="UniProtKB">
        <authorList>
            <consortium name="Ensembl"/>
        </authorList>
    </citation>
    <scope>IDENTIFICATION</scope>
</reference>
<dbReference type="KEGG" id="csem:103383749"/>
<evidence type="ECO:0000313" key="11">
    <source>
        <dbReference type="Ensembl" id="ENSCSEP00000010386.1"/>
    </source>
</evidence>
<dbReference type="GO" id="GO:0003712">
    <property type="term" value="F:transcription coregulator activity"/>
    <property type="evidence" value="ECO:0007669"/>
    <property type="project" value="TreeGrafter"/>
</dbReference>
<comment type="similarity">
    <text evidence="2">Belongs to the MCAF family.</text>
</comment>
<keyword evidence="6" id="KW-0804">Transcription</keyword>
<evidence type="ECO:0000256" key="3">
    <source>
        <dbReference type="ARBA" id="ARBA00022491"/>
    </source>
</evidence>
<feature type="compositionally biased region" description="Polar residues" evidence="9">
    <location>
        <begin position="683"/>
        <end position="698"/>
    </location>
</feature>
<dbReference type="GeneTree" id="ENSGT00530000063707"/>
<feature type="region of interest" description="Disordered" evidence="9">
    <location>
        <begin position="442"/>
        <end position="461"/>
    </location>
</feature>
<evidence type="ECO:0000313" key="12">
    <source>
        <dbReference type="Proteomes" id="UP000265120"/>
    </source>
</evidence>
<feature type="compositionally biased region" description="Low complexity" evidence="9">
    <location>
        <begin position="291"/>
        <end position="300"/>
    </location>
</feature>
<dbReference type="Proteomes" id="UP000265120">
    <property type="component" value="Chromosome 9"/>
</dbReference>
<feature type="compositionally biased region" description="Polar residues" evidence="9">
    <location>
        <begin position="746"/>
        <end position="763"/>
    </location>
</feature>
<proteinExistence type="inferred from homology"/>
<evidence type="ECO:0000256" key="5">
    <source>
        <dbReference type="ARBA" id="ARBA00023159"/>
    </source>
</evidence>
<feature type="compositionally biased region" description="Polar residues" evidence="9">
    <location>
        <begin position="779"/>
        <end position="789"/>
    </location>
</feature>
<dbReference type="SUPFAM" id="SSF49265">
    <property type="entry name" value="Fibronectin type III"/>
    <property type="match status" value="1"/>
</dbReference>
<dbReference type="Ensembl" id="ENSCSET00000010511.1">
    <property type="protein sequence ID" value="ENSCSEP00000010386.1"/>
    <property type="gene ID" value="ENSCSEG00000006671.1"/>
</dbReference>
<feature type="region of interest" description="Disordered" evidence="9">
    <location>
        <begin position="746"/>
        <end position="821"/>
    </location>
</feature>
<dbReference type="GO" id="GO:0005667">
    <property type="term" value="C:transcription regulator complex"/>
    <property type="evidence" value="ECO:0007669"/>
    <property type="project" value="TreeGrafter"/>
</dbReference>
<feature type="compositionally biased region" description="Basic and acidic residues" evidence="9">
    <location>
        <begin position="247"/>
        <end position="278"/>
    </location>
</feature>
<dbReference type="Pfam" id="PF16794">
    <property type="entry name" value="fn3_4"/>
    <property type="match status" value="1"/>
</dbReference>
<feature type="region of interest" description="Disordered" evidence="9">
    <location>
        <begin position="653"/>
        <end position="709"/>
    </location>
</feature>
<keyword evidence="12" id="KW-1185">Reference proteome</keyword>
<keyword evidence="4" id="KW-0805">Transcription regulation</keyword>
<feature type="compositionally biased region" description="Pro residues" evidence="9">
    <location>
        <begin position="794"/>
        <end position="805"/>
    </location>
</feature>
<dbReference type="Pfam" id="PF16788">
    <property type="entry name" value="ATF7IP_BD"/>
    <property type="match status" value="1"/>
</dbReference>
<comment type="subcellular location">
    <subcellularLocation>
        <location evidence="1">Nucleus</location>
    </subcellularLocation>
</comment>
<dbReference type="CTD" id="55729"/>
<feature type="compositionally biased region" description="Polar residues" evidence="9">
    <location>
        <begin position="211"/>
        <end position="226"/>
    </location>
</feature>
<evidence type="ECO:0000256" key="7">
    <source>
        <dbReference type="ARBA" id="ARBA00023242"/>
    </source>
</evidence>
<dbReference type="OrthoDB" id="2434995at2759"/>
<dbReference type="PROSITE" id="PS50853">
    <property type="entry name" value="FN3"/>
    <property type="match status" value="1"/>
</dbReference>
<accession>A0A3P8VAW0</accession>
<keyword evidence="3" id="KW-0678">Repressor</keyword>
<feature type="compositionally biased region" description="Basic and acidic residues" evidence="9">
    <location>
        <begin position="152"/>
        <end position="188"/>
    </location>
</feature>
<dbReference type="RefSeq" id="XP_008315250.1">
    <property type="nucleotide sequence ID" value="XM_008317028.3"/>
</dbReference>
<name>A0A3P8VAW0_CYNSE</name>
<dbReference type="FunCoup" id="A0A3P8VAW0">
    <property type="interactions" value="973"/>
</dbReference>
<dbReference type="PANTHER" id="PTHR23210:SF26">
    <property type="entry name" value="ACTIVATING TRANSCRIPTION FACTOR 7-INTERACTING PROTEIN 1"/>
    <property type="match status" value="1"/>
</dbReference>
<dbReference type="InterPro" id="IPR013783">
    <property type="entry name" value="Ig-like_fold"/>
</dbReference>
<dbReference type="RefSeq" id="XP_008315251.1">
    <property type="nucleotide sequence ID" value="XM_008317029.3"/>
</dbReference>
<evidence type="ECO:0000259" key="10">
    <source>
        <dbReference type="PROSITE" id="PS50853"/>
    </source>
</evidence>
<reference evidence="11" key="3">
    <citation type="submission" date="2025-09" db="UniProtKB">
        <authorList>
            <consortium name="Ensembl"/>
        </authorList>
    </citation>
    <scope>IDENTIFICATION</scope>
</reference>
<organism evidence="11 12">
    <name type="scientific">Cynoglossus semilaevis</name>
    <name type="common">Tongue sole</name>
    <dbReference type="NCBI Taxonomy" id="244447"/>
    <lineage>
        <taxon>Eukaryota</taxon>
        <taxon>Metazoa</taxon>
        <taxon>Chordata</taxon>
        <taxon>Craniata</taxon>
        <taxon>Vertebrata</taxon>
        <taxon>Euteleostomi</taxon>
        <taxon>Actinopterygii</taxon>
        <taxon>Neopterygii</taxon>
        <taxon>Teleostei</taxon>
        <taxon>Neoteleostei</taxon>
        <taxon>Acanthomorphata</taxon>
        <taxon>Carangaria</taxon>
        <taxon>Pleuronectiformes</taxon>
        <taxon>Pleuronectoidei</taxon>
        <taxon>Cynoglossidae</taxon>
        <taxon>Cynoglossinae</taxon>
        <taxon>Cynoglossus</taxon>
    </lineage>
</organism>
<dbReference type="GO" id="GO:0005634">
    <property type="term" value="C:nucleus"/>
    <property type="evidence" value="ECO:0007669"/>
    <property type="project" value="UniProtKB-SubCell"/>
</dbReference>
<feature type="compositionally biased region" description="Basic and acidic residues" evidence="9">
    <location>
        <begin position="314"/>
        <end position="333"/>
    </location>
</feature>
<evidence type="ECO:0000256" key="9">
    <source>
        <dbReference type="SAM" id="MobiDB-lite"/>
    </source>
</evidence>
<dbReference type="STRING" id="244447.ENSCSEP00000010386"/>
<dbReference type="Gene3D" id="2.60.40.10">
    <property type="entry name" value="Immunoglobulins"/>
    <property type="match status" value="1"/>
</dbReference>
<keyword evidence="8" id="KW-0175">Coiled coil</keyword>
<evidence type="ECO:0000256" key="6">
    <source>
        <dbReference type="ARBA" id="ARBA00023163"/>
    </source>
</evidence>
<feature type="compositionally biased region" description="Basic and acidic residues" evidence="9">
    <location>
        <begin position="124"/>
        <end position="133"/>
    </location>
</feature>
<evidence type="ECO:0000256" key="1">
    <source>
        <dbReference type="ARBA" id="ARBA00004123"/>
    </source>
</evidence>
<dbReference type="GeneID" id="103383749"/>
<feature type="region of interest" description="Disordered" evidence="9">
    <location>
        <begin position="24"/>
        <end position="333"/>
    </location>
</feature>
<dbReference type="InterPro" id="IPR026085">
    <property type="entry name" value="ATF7-int"/>
</dbReference>
<dbReference type="InterPro" id="IPR036116">
    <property type="entry name" value="FN3_sf"/>
</dbReference>
<dbReference type="PANTHER" id="PTHR23210">
    <property type="entry name" value="ACTIVATING TRANSCRIPTION FACTOR 7 INTERACTING PROTEIN"/>
    <property type="match status" value="1"/>
</dbReference>